<dbReference type="Gene3D" id="3.30.470.20">
    <property type="entry name" value="ATP-grasp fold, B domain"/>
    <property type="match status" value="2"/>
</dbReference>
<name>A0A2A5JVB3_PSEO7</name>
<dbReference type="GO" id="GO:0046872">
    <property type="term" value="F:metal ion binding"/>
    <property type="evidence" value="ECO:0007669"/>
    <property type="project" value="InterPro"/>
</dbReference>
<dbReference type="RefSeq" id="WP_099640464.1">
    <property type="nucleotide sequence ID" value="NZ_NKHF01000008.1"/>
</dbReference>
<keyword evidence="1" id="KW-0464">Manganese</keyword>
<keyword evidence="2" id="KW-0547">Nucleotide-binding</keyword>
<dbReference type="OrthoDB" id="6283437at2"/>
<keyword evidence="5" id="KW-1185">Reference proteome</keyword>
<dbReference type="SUPFAM" id="SSF56059">
    <property type="entry name" value="Glutathione synthetase ATP-binding domain-like"/>
    <property type="match status" value="1"/>
</dbReference>
<dbReference type="PANTHER" id="PTHR21621">
    <property type="entry name" value="RIBOSOMAL PROTEIN S6 MODIFICATION PROTEIN"/>
    <property type="match status" value="1"/>
</dbReference>
<dbReference type="PANTHER" id="PTHR21621:SF0">
    <property type="entry name" value="BETA-CITRYLGLUTAMATE SYNTHASE B-RELATED"/>
    <property type="match status" value="1"/>
</dbReference>
<evidence type="ECO:0000256" key="1">
    <source>
        <dbReference type="ARBA" id="ARBA00023211"/>
    </source>
</evidence>
<dbReference type="EMBL" id="NKHF01000008">
    <property type="protein sequence ID" value="PCK33287.1"/>
    <property type="molecule type" value="Genomic_DNA"/>
</dbReference>
<comment type="caution">
    <text evidence="4">The sequence shown here is derived from an EMBL/GenBank/DDBJ whole genome shotgun (WGS) entry which is preliminary data.</text>
</comment>
<dbReference type="Proteomes" id="UP000228621">
    <property type="component" value="Unassembled WGS sequence"/>
</dbReference>
<feature type="domain" description="ATP-grasp" evidence="3">
    <location>
        <begin position="75"/>
        <end position="332"/>
    </location>
</feature>
<evidence type="ECO:0000313" key="4">
    <source>
        <dbReference type="EMBL" id="PCK33287.1"/>
    </source>
</evidence>
<gene>
    <name evidence="4" type="ORF">CEX98_01970</name>
</gene>
<evidence type="ECO:0000259" key="3">
    <source>
        <dbReference type="PROSITE" id="PS50975"/>
    </source>
</evidence>
<dbReference type="GO" id="GO:0005524">
    <property type="term" value="F:ATP binding"/>
    <property type="evidence" value="ECO:0007669"/>
    <property type="project" value="UniProtKB-UniRule"/>
</dbReference>
<proteinExistence type="predicted"/>
<dbReference type="GO" id="GO:0005737">
    <property type="term" value="C:cytoplasm"/>
    <property type="evidence" value="ECO:0007669"/>
    <property type="project" value="TreeGrafter"/>
</dbReference>
<sequence>MNQASKFKTPHQIQSLKNACDSLGIDYQNLDPFSEQILKVNYQGKGFIFGAGNICSFPINSATSTFLAKDKSHTVNVLRESGFKVPEGDYFFLQSAFSMYRGAGKEKQDALDYAQRQGYPLFIKPNDGSRGAFIEKIYNDQDLQNYIDKNANRLSCVRIEKPLKGNEYRLFVVDGKIWFGYKRRPPFITFDGSRTVEAHLQALMAAQSQYGHNSLSMDSSYIREYLATNRLTLQSVPPQGTTFNFSPAMNIALGGEVVDYSECFSDKLNAFTHEIYQLFNLRVFGLDVYSQSDDINQADALTILEINGNPSLESAEKHSTTEIVTRIWAFIIEEIFNNDR</sequence>
<dbReference type="PROSITE" id="PS50975">
    <property type="entry name" value="ATP_GRASP"/>
    <property type="match status" value="1"/>
</dbReference>
<dbReference type="AlphaFoldDB" id="A0A2A5JVB3"/>
<protein>
    <recommendedName>
        <fullName evidence="3">ATP-grasp domain-containing protein</fullName>
    </recommendedName>
</protein>
<dbReference type="GO" id="GO:0009432">
    <property type="term" value="P:SOS response"/>
    <property type="evidence" value="ECO:0007669"/>
    <property type="project" value="TreeGrafter"/>
</dbReference>
<reference evidence="5" key="1">
    <citation type="journal article" date="2019" name="Genome Announc.">
        <title>Draft Genome Sequence of Pseudoalteromonas piscicida Strain 36Y ROTHPW, an Hypersaline Seawater Isolate from the South Coast of Sonora, Mexico.</title>
        <authorList>
            <person name="Sanchez-Diaz R."/>
            <person name="Molina-Garza Z.J."/>
            <person name="Cruz-Suarez L.E."/>
            <person name="Selvin J."/>
            <person name="Kiran G.S."/>
            <person name="Ibarra-Gamez J.C."/>
            <person name="Gomez-Gil B."/>
            <person name="Galaviz-Silva L."/>
        </authorList>
    </citation>
    <scope>NUCLEOTIDE SEQUENCE [LARGE SCALE GENOMIC DNA]</scope>
    <source>
        <strain evidence="5">36Y_RITHPW</strain>
    </source>
</reference>
<evidence type="ECO:0000313" key="5">
    <source>
        <dbReference type="Proteomes" id="UP000228621"/>
    </source>
</evidence>
<dbReference type="GO" id="GO:0018169">
    <property type="term" value="F:ribosomal S6-glutamic acid ligase activity"/>
    <property type="evidence" value="ECO:0007669"/>
    <property type="project" value="TreeGrafter"/>
</dbReference>
<keyword evidence="2" id="KW-0067">ATP-binding</keyword>
<evidence type="ECO:0000256" key="2">
    <source>
        <dbReference type="PROSITE-ProRule" id="PRU00409"/>
    </source>
</evidence>
<dbReference type="InterPro" id="IPR011761">
    <property type="entry name" value="ATP-grasp"/>
</dbReference>
<accession>A0A2A5JVB3</accession>
<organism evidence="4 5">
    <name type="scientific">Pseudoalteromonas piscicida</name>
    <dbReference type="NCBI Taxonomy" id="43662"/>
    <lineage>
        <taxon>Bacteria</taxon>
        <taxon>Pseudomonadati</taxon>
        <taxon>Pseudomonadota</taxon>
        <taxon>Gammaproteobacteria</taxon>
        <taxon>Alteromonadales</taxon>
        <taxon>Pseudoalteromonadaceae</taxon>
        <taxon>Pseudoalteromonas</taxon>
    </lineage>
</organism>